<keyword evidence="2" id="KW-1185">Reference proteome</keyword>
<feature type="compositionally biased region" description="Polar residues" evidence="1">
    <location>
        <begin position="165"/>
        <end position="186"/>
    </location>
</feature>
<proteinExistence type="predicted"/>
<dbReference type="Proteomes" id="UP000887574">
    <property type="component" value="Unplaced"/>
</dbReference>
<organism evidence="2 3">
    <name type="scientific">Ditylenchus dipsaci</name>
    <dbReference type="NCBI Taxonomy" id="166011"/>
    <lineage>
        <taxon>Eukaryota</taxon>
        <taxon>Metazoa</taxon>
        <taxon>Ecdysozoa</taxon>
        <taxon>Nematoda</taxon>
        <taxon>Chromadorea</taxon>
        <taxon>Rhabditida</taxon>
        <taxon>Tylenchina</taxon>
        <taxon>Tylenchomorpha</taxon>
        <taxon>Sphaerularioidea</taxon>
        <taxon>Anguinidae</taxon>
        <taxon>Anguininae</taxon>
        <taxon>Ditylenchus</taxon>
    </lineage>
</organism>
<dbReference type="Gene3D" id="3.30.2450.30">
    <property type="match status" value="1"/>
</dbReference>
<reference evidence="3" key="1">
    <citation type="submission" date="2022-11" db="UniProtKB">
        <authorList>
            <consortium name="WormBaseParasite"/>
        </authorList>
    </citation>
    <scope>IDENTIFICATION</scope>
</reference>
<protein>
    <submittedName>
        <fullName evidence="3">Uncharacterized protein</fullName>
    </submittedName>
</protein>
<dbReference type="AlphaFoldDB" id="A0A915EKK9"/>
<feature type="region of interest" description="Disordered" evidence="1">
    <location>
        <begin position="129"/>
        <end position="211"/>
    </location>
</feature>
<evidence type="ECO:0000313" key="2">
    <source>
        <dbReference type="Proteomes" id="UP000887574"/>
    </source>
</evidence>
<evidence type="ECO:0000256" key="1">
    <source>
        <dbReference type="SAM" id="MobiDB-lite"/>
    </source>
</evidence>
<accession>A0A915EKK9</accession>
<name>A0A915EKK9_9BILA</name>
<sequence length="561" mass="64051">MQRNYNRHTKYGRPVIPVEPPKPPGFICNGWRDYQKIFRDEFKAFETQGSSNPLTEKPACDSKKQSIFPPEYISPLLQDSYDENGEYNALSLANYNLKKPKQSRKFLTAEEAEIIAQEALCLATLHLQDSTKSQPDSNTTEQLPASKSTEDNLAEEAVSFDSESECSSTDSIQNAENACSSNQSAEPESDQLENAHKESTSAAHAVSTIENHLSRPMNRGISIVTLSKNGFRNIGLVESRSRIAIFLKISSAERCVQKLEREFLSFYEYYVKTRSEWDKTEGVQKEFSEFIKSKNQRQPTTRSEIDECFTLLNTDKDVYHEISVPAYILPMLIQELRVVLQEIHAEAPPAGFTESRMLPASISPANDAKLKDFLHLAYSNIDTKRYIKITEKHNSCNFVTLSIPVAFECSYNLTLCNNYYQNLEHKEPGTCCNVPFLMTRNIRSNAGRFLVNLYVNQVEYLVSIRDWQKRNQISVSADLIEPFINALKSMTHGSDACWKYTNNNISKRVENSAAYHREDSELKIYRAKDRFRAKANSRRSDQREVDNFSCNSYVGNFKNGN</sequence>
<feature type="compositionally biased region" description="Polar residues" evidence="1">
    <location>
        <begin position="129"/>
        <end position="147"/>
    </location>
</feature>
<dbReference type="WBParaSite" id="jg7732">
    <property type="protein sequence ID" value="jg7732"/>
    <property type="gene ID" value="jg7732"/>
</dbReference>
<evidence type="ECO:0000313" key="3">
    <source>
        <dbReference type="WBParaSite" id="jg7732"/>
    </source>
</evidence>